<evidence type="ECO:0000256" key="5">
    <source>
        <dbReference type="ARBA" id="ARBA00030932"/>
    </source>
</evidence>
<dbReference type="PANTHER" id="PTHR13102">
    <property type="entry name" value="NUCLEOLAR PROTEIN 9"/>
    <property type="match status" value="1"/>
</dbReference>
<feature type="region of interest" description="Disordered" evidence="7">
    <location>
        <begin position="1"/>
        <end position="54"/>
    </location>
</feature>
<evidence type="ECO:0000256" key="4">
    <source>
        <dbReference type="ARBA" id="ARBA00022737"/>
    </source>
</evidence>
<evidence type="ECO:0000256" key="7">
    <source>
        <dbReference type="SAM" id="MobiDB-lite"/>
    </source>
</evidence>
<feature type="compositionally biased region" description="Polar residues" evidence="7">
    <location>
        <begin position="670"/>
        <end position="687"/>
    </location>
</feature>
<feature type="compositionally biased region" description="Basic and acidic residues" evidence="7">
    <location>
        <begin position="691"/>
        <end position="712"/>
    </location>
</feature>
<protein>
    <recommendedName>
        <fullName evidence="3">Nucleolar protein 9</fullName>
    </recommendedName>
    <alternativeName>
        <fullName evidence="5 6">Pumilio domain-containing protein NOP9</fullName>
    </alternativeName>
</protein>
<evidence type="ECO:0000313" key="8">
    <source>
        <dbReference type="EMBL" id="GME68034.1"/>
    </source>
</evidence>
<feature type="compositionally biased region" description="Basic and acidic residues" evidence="7">
    <location>
        <begin position="472"/>
        <end position="482"/>
    </location>
</feature>
<name>A0A9W6SXE9_CANBO</name>
<sequence>MGKVRGRRGEQKSKKEQESLNENNDFVPLEDSNNQGDKGESSSSHNGDPKNTIPTTFFGLVDSTELEYFKQAESNLNINAFETPEEKKNFIGSIFEEARGKELKLATNQLCSKLIERIILESNKKQMIQLFNAFNGHFVALSNQKYSSHCLETFFIRAASNVEKELLRESGEGEVEEEEEEEEEDTEGSTDAYISFENMFLFILAELKPNMKQMIPNQYASHVLRVLLLILAGKELPSSIESNSILRSKKSKIARKMIEIKDSTDYQRSFQTPSSFQDELTDTLKIIYKDQTSKSLREMAIEKVASPVIQLLVQLEGLVDKKRSFWCLIFNDYEVESDKKEEAFVEYLLSDPVGSHFLEVAIDSQRHKNVERLYNYYMKDRVLKLAKRETTGAFVIMTLLKKMKPNHQIELLDQLVPHLNELIVNNLEIGKSVVDCSIARNNYKKDEIISKFIQFFNKDLSTSSNTEENEKEEEKEVKDSGNDKVQSQLLENVLRLSTSTLGNTRDDWPTAEERRRALFLEKLISYDDKILMAVIEGLLDLPVERLIQMCCHGVFSHVVENVLIPERVDFITRKKILNKLMDHIIELTCNAQGSHIVDKLWPFTIKLNVYKDRIAEELINNKEMVKKSVYGKLVWKNWSLDMYIRRRGDWKRLIKEQELEKFPPKENDSESPNTGDKRPQYNNNTNGKRPFRNDRYNGGDRGNRGDFKRSRY</sequence>
<comment type="subcellular location">
    <subcellularLocation>
        <location evidence="1">Nucleus</location>
        <location evidence="1">Nucleolus</location>
    </subcellularLocation>
</comment>
<dbReference type="Gene3D" id="1.25.10.10">
    <property type="entry name" value="Leucine-rich Repeat Variant"/>
    <property type="match status" value="3"/>
</dbReference>
<dbReference type="SMART" id="SM00025">
    <property type="entry name" value="Pumilio"/>
    <property type="match status" value="8"/>
</dbReference>
<dbReference type="PANTHER" id="PTHR13102:SF0">
    <property type="entry name" value="NUCLEOLAR PROTEIN 9"/>
    <property type="match status" value="1"/>
</dbReference>
<dbReference type="GO" id="GO:0000480">
    <property type="term" value="P:endonucleolytic cleavage in 5'-ETS of tricistronic rRNA transcript (SSU-rRNA, 5.8S rRNA, LSU-rRNA)"/>
    <property type="evidence" value="ECO:0007669"/>
    <property type="project" value="TreeGrafter"/>
</dbReference>
<dbReference type="GO" id="GO:0000056">
    <property type="term" value="P:ribosomal small subunit export from nucleus"/>
    <property type="evidence" value="ECO:0007669"/>
    <property type="project" value="TreeGrafter"/>
</dbReference>
<dbReference type="AlphaFoldDB" id="A0A9W6SXE9"/>
<organism evidence="8 9">
    <name type="scientific">Candida boidinii</name>
    <name type="common">Yeast</name>
    <dbReference type="NCBI Taxonomy" id="5477"/>
    <lineage>
        <taxon>Eukaryota</taxon>
        <taxon>Fungi</taxon>
        <taxon>Dikarya</taxon>
        <taxon>Ascomycota</taxon>
        <taxon>Saccharomycotina</taxon>
        <taxon>Pichiomycetes</taxon>
        <taxon>Pichiales</taxon>
        <taxon>Pichiaceae</taxon>
        <taxon>Ogataea</taxon>
        <taxon>Ogataea/Candida clade</taxon>
    </lineage>
</organism>
<feature type="compositionally biased region" description="Polar residues" evidence="7">
    <location>
        <begin position="31"/>
        <end position="46"/>
    </location>
</feature>
<dbReference type="GO" id="GO:0030686">
    <property type="term" value="C:90S preribosome"/>
    <property type="evidence" value="ECO:0007669"/>
    <property type="project" value="TreeGrafter"/>
</dbReference>
<reference evidence="8" key="1">
    <citation type="submission" date="2023-04" db="EMBL/GenBank/DDBJ databases">
        <title>Candida boidinii NBRC 10035.</title>
        <authorList>
            <person name="Ichikawa N."/>
            <person name="Sato H."/>
            <person name="Tonouchi N."/>
        </authorList>
    </citation>
    <scope>NUCLEOTIDE SEQUENCE</scope>
    <source>
        <strain evidence="8">NBRC 10035</strain>
    </source>
</reference>
<evidence type="ECO:0000256" key="3">
    <source>
        <dbReference type="ARBA" id="ARBA00016427"/>
    </source>
</evidence>
<feature type="region of interest" description="Disordered" evidence="7">
    <location>
        <begin position="463"/>
        <end position="483"/>
    </location>
</feature>
<evidence type="ECO:0000256" key="1">
    <source>
        <dbReference type="ARBA" id="ARBA00004604"/>
    </source>
</evidence>
<dbReference type="InterPro" id="IPR016024">
    <property type="entry name" value="ARM-type_fold"/>
</dbReference>
<dbReference type="InterPro" id="IPR040000">
    <property type="entry name" value="NOP9"/>
</dbReference>
<comment type="similarity">
    <text evidence="2">Belongs to the NOP9 family.</text>
</comment>
<feature type="compositionally biased region" description="Acidic residues" evidence="7">
    <location>
        <begin position="172"/>
        <end position="188"/>
    </location>
</feature>
<dbReference type="InterPro" id="IPR011989">
    <property type="entry name" value="ARM-like"/>
</dbReference>
<proteinExistence type="inferred from homology"/>
<gene>
    <name evidence="8" type="ORF">Cboi02_000135300</name>
</gene>
<dbReference type="GO" id="GO:0000447">
    <property type="term" value="P:endonucleolytic cleavage in ITS1 to separate SSU-rRNA from 5.8S rRNA and LSU-rRNA from tricistronic rRNA transcript (SSU-rRNA, 5.8S rRNA, LSU-rRNA)"/>
    <property type="evidence" value="ECO:0007669"/>
    <property type="project" value="TreeGrafter"/>
</dbReference>
<dbReference type="InterPro" id="IPR001313">
    <property type="entry name" value="Pumilio_RNA-bd_rpt"/>
</dbReference>
<dbReference type="Proteomes" id="UP001165120">
    <property type="component" value="Unassembled WGS sequence"/>
</dbReference>
<feature type="region of interest" description="Disordered" evidence="7">
    <location>
        <begin position="661"/>
        <end position="712"/>
    </location>
</feature>
<comment type="caution">
    <text evidence="8">The sequence shown here is derived from an EMBL/GenBank/DDBJ whole genome shotgun (WGS) entry which is preliminary data.</text>
</comment>
<keyword evidence="4" id="KW-0677">Repeat</keyword>
<dbReference type="EMBL" id="BSXN01000310">
    <property type="protein sequence ID" value="GME68034.1"/>
    <property type="molecule type" value="Genomic_DNA"/>
</dbReference>
<dbReference type="Pfam" id="PF22493">
    <property type="entry name" value="PUF_NOP9"/>
    <property type="match status" value="1"/>
</dbReference>
<dbReference type="GO" id="GO:0005730">
    <property type="term" value="C:nucleolus"/>
    <property type="evidence" value="ECO:0007669"/>
    <property type="project" value="UniProtKB-SubCell"/>
</dbReference>
<evidence type="ECO:0000256" key="6">
    <source>
        <dbReference type="ARBA" id="ARBA00031929"/>
    </source>
</evidence>
<dbReference type="GO" id="GO:0003723">
    <property type="term" value="F:RNA binding"/>
    <property type="evidence" value="ECO:0007669"/>
    <property type="project" value="InterPro"/>
</dbReference>
<dbReference type="SUPFAM" id="SSF48371">
    <property type="entry name" value="ARM repeat"/>
    <property type="match status" value="1"/>
</dbReference>
<feature type="compositionally biased region" description="Basic and acidic residues" evidence="7">
    <location>
        <begin position="7"/>
        <end position="18"/>
    </location>
</feature>
<dbReference type="GO" id="GO:0030688">
    <property type="term" value="C:preribosome, small subunit precursor"/>
    <property type="evidence" value="ECO:0007669"/>
    <property type="project" value="TreeGrafter"/>
</dbReference>
<dbReference type="GO" id="GO:0000472">
    <property type="term" value="P:endonucleolytic cleavage to generate mature 5'-end of SSU-rRNA from (SSU-rRNA, 5.8S rRNA, LSU-rRNA)"/>
    <property type="evidence" value="ECO:0007669"/>
    <property type="project" value="TreeGrafter"/>
</dbReference>
<feature type="region of interest" description="Disordered" evidence="7">
    <location>
        <begin position="168"/>
        <end position="189"/>
    </location>
</feature>
<accession>A0A9W6SXE9</accession>
<evidence type="ECO:0000313" key="9">
    <source>
        <dbReference type="Proteomes" id="UP001165120"/>
    </source>
</evidence>
<evidence type="ECO:0000256" key="2">
    <source>
        <dbReference type="ARBA" id="ARBA00005301"/>
    </source>
</evidence>
<keyword evidence="9" id="KW-1185">Reference proteome</keyword>